<name>A0A0M3IAM4_ASCLU</name>
<dbReference type="SMART" id="SM00175">
    <property type="entry name" value="RAB"/>
    <property type="match status" value="1"/>
</dbReference>
<accession>A0A0M3IAM4</accession>
<keyword evidence="4" id="KW-1185">Reference proteome</keyword>
<dbReference type="GO" id="GO:0003924">
    <property type="term" value="F:GTPase activity"/>
    <property type="evidence" value="ECO:0007669"/>
    <property type="project" value="InterPro"/>
</dbReference>
<dbReference type="InterPro" id="IPR027417">
    <property type="entry name" value="P-loop_NTPase"/>
</dbReference>
<dbReference type="FunFam" id="3.40.50.300:FF:001129">
    <property type="entry name" value="ras-related protein Rab-44 isoform X2"/>
    <property type="match status" value="1"/>
</dbReference>
<dbReference type="Gene3D" id="3.40.50.300">
    <property type="entry name" value="P-loop containing nucleotide triphosphate hydrolases"/>
    <property type="match status" value="1"/>
</dbReference>
<evidence type="ECO:0000313" key="4">
    <source>
        <dbReference type="Proteomes" id="UP000036681"/>
    </source>
</evidence>
<sequence>MESGAPFRLLMTVPLNSHKCDDNYFCELFQVMLIGDSCCGKTCLLIRFKDGAFLNNNFISTVGIDYRIWDTAGQERFRSVTSAYYRDADALLLVYDISNRASFANTRNWLAQIKEHAKETVLITLVGNKMDLYHDRKVKYEEGKKLAEAYNIAFIETSAKTGQNVQEAFQEIARRLIRAYSGGGDDGKAVIDLAIDNSSPWSYSSCCRQS</sequence>
<dbReference type="WBParaSite" id="ALUE_0001465001-mRNA-1">
    <property type="protein sequence ID" value="ALUE_0001465001-mRNA-1"/>
    <property type="gene ID" value="ALUE_0001465001"/>
</dbReference>
<dbReference type="SMART" id="SM00173">
    <property type="entry name" value="RAS"/>
    <property type="match status" value="1"/>
</dbReference>
<dbReference type="SUPFAM" id="SSF52540">
    <property type="entry name" value="P-loop containing nucleoside triphosphate hydrolases"/>
    <property type="match status" value="1"/>
</dbReference>
<evidence type="ECO:0000313" key="5">
    <source>
        <dbReference type="WBParaSite" id="ALUE_0001465001-mRNA-1"/>
    </source>
</evidence>
<dbReference type="NCBIfam" id="TIGR00231">
    <property type="entry name" value="small_GTP"/>
    <property type="match status" value="1"/>
</dbReference>
<dbReference type="SMART" id="SM00174">
    <property type="entry name" value="RHO"/>
    <property type="match status" value="1"/>
</dbReference>
<dbReference type="PROSITE" id="PS51419">
    <property type="entry name" value="RAB"/>
    <property type="match status" value="1"/>
</dbReference>
<dbReference type="PANTHER" id="PTHR47977">
    <property type="entry name" value="RAS-RELATED PROTEIN RAB"/>
    <property type="match status" value="1"/>
</dbReference>
<dbReference type="SMART" id="SM00176">
    <property type="entry name" value="RAN"/>
    <property type="match status" value="1"/>
</dbReference>
<dbReference type="PRINTS" id="PR00449">
    <property type="entry name" value="RASTRNSFRMNG"/>
</dbReference>
<evidence type="ECO:0000256" key="2">
    <source>
        <dbReference type="ARBA" id="ARBA00023134"/>
    </source>
</evidence>
<dbReference type="Pfam" id="PF00071">
    <property type="entry name" value="Ras"/>
    <property type="match status" value="1"/>
</dbReference>
<dbReference type="InterPro" id="IPR005225">
    <property type="entry name" value="Small_GTP-bd"/>
</dbReference>
<dbReference type="InterPro" id="IPR050227">
    <property type="entry name" value="Rab"/>
</dbReference>
<dbReference type="Proteomes" id="UP000036681">
    <property type="component" value="Unplaced"/>
</dbReference>
<protein>
    <submittedName>
        <fullName evidence="5">Ras-related protein Rab-8A</fullName>
    </submittedName>
</protein>
<dbReference type="InterPro" id="IPR001806">
    <property type="entry name" value="Small_GTPase"/>
</dbReference>
<organism evidence="4 5">
    <name type="scientific">Ascaris lumbricoides</name>
    <name type="common">Giant roundworm</name>
    <dbReference type="NCBI Taxonomy" id="6252"/>
    <lineage>
        <taxon>Eukaryota</taxon>
        <taxon>Metazoa</taxon>
        <taxon>Ecdysozoa</taxon>
        <taxon>Nematoda</taxon>
        <taxon>Chromadorea</taxon>
        <taxon>Rhabditida</taxon>
        <taxon>Spirurina</taxon>
        <taxon>Ascaridomorpha</taxon>
        <taxon>Ascaridoidea</taxon>
        <taxon>Ascarididae</taxon>
        <taxon>Ascaris</taxon>
    </lineage>
</organism>
<evidence type="ECO:0000256" key="1">
    <source>
        <dbReference type="ARBA" id="ARBA00022741"/>
    </source>
</evidence>
<dbReference type="PROSITE" id="PS51420">
    <property type="entry name" value="RHO"/>
    <property type="match status" value="1"/>
</dbReference>
<dbReference type="GO" id="GO:0005525">
    <property type="term" value="F:GTP binding"/>
    <property type="evidence" value="ECO:0007669"/>
    <property type="project" value="UniProtKB-KW"/>
</dbReference>
<evidence type="ECO:0000256" key="3">
    <source>
        <dbReference type="ARBA" id="ARBA00023288"/>
    </source>
</evidence>
<keyword evidence="1" id="KW-0547">Nucleotide-binding</keyword>
<dbReference type="AlphaFoldDB" id="A0A0M3IAM4"/>
<proteinExistence type="predicted"/>
<dbReference type="PROSITE" id="PS51421">
    <property type="entry name" value="RAS"/>
    <property type="match status" value="1"/>
</dbReference>
<dbReference type="CDD" id="cd00154">
    <property type="entry name" value="Rab"/>
    <property type="match status" value="1"/>
</dbReference>
<keyword evidence="3" id="KW-0449">Lipoprotein</keyword>
<keyword evidence="2" id="KW-0342">GTP-binding</keyword>
<reference evidence="5" key="1">
    <citation type="submission" date="2017-02" db="UniProtKB">
        <authorList>
            <consortium name="WormBaseParasite"/>
        </authorList>
    </citation>
    <scope>IDENTIFICATION</scope>
</reference>